<proteinExistence type="predicted"/>
<name>A0A450V158_9GAMM</name>
<reference evidence="2" key="1">
    <citation type="submission" date="2019-02" db="EMBL/GenBank/DDBJ databases">
        <authorList>
            <person name="Gruber-Vodicka R. H."/>
            <person name="Seah K. B. B."/>
        </authorList>
    </citation>
    <scope>NUCLEOTIDE SEQUENCE</scope>
    <source>
        <strain evidence="1">BECK_M6</strain>
        <strain evidence="2">BECK_M7</strain>
    </source>
</reference>
<evidence type="ECO:0008006" key="3">
    <source>
        <dbReference type="Google" id="ProtNLM"/>
    </source>
</evidence>
<dbReference type="EMBL" id="CAADFF010000121">
    <property type="protein sequence ID" value="VFJ98465.1"/>
    <property type="molecule type" value="Genomic_DNA"/>
</dbReference>
<dbReference type="Pfam" id="PF14076">
    <property type="entry name" value="DUF4258"/>
    <property type="match status" value="1"/>
</dbReference>
<sequence length="90" mass="10636">MATLQNIRQRVIDRDYYLSSHAEEEILDDDLERKDVENAILEGHIERKMTRDSRGTRYRIEGPALDGRIIHVVCRFREDVHLIIITVYAL</sequence>
<dbReference type="AlphaFoldDB" id="A0A450V158"/>
<evidence type="ECO:0000313" key="2">
    <source>
        <dbReference type="EMBL" id="VFJ98465.1"/>
    </source>
</evidence>
<gene>
    <name evidence="1" type="ORF">BECKLFY1418A_GA0070994_10632</name>
    <name evidence="2" type="ORF">BECKLFY1418B_GA0070995_11212</name>
</gene>
<dbReference type="InterPro" id="IPR025354">
    <property type="entry name" value="DUF4258"/>
</dbReference>
<evidence type="ECO:0000313" key="1">
    <source>
        <dbReference type="EMBL" id="VFJ96785.1"/>
    </source>
</evidence>
<dbReference type="EMBL" id="CAADFH010000063">
    <property type="protein sequence ID" value="VFJ96785.1"/>
    <property type="molecule type" value="Genomic_DNA"/>
</dbReference>
<organism evidence="2">
    <name type="scientific">Candidatus Kentrum sp. LFY</name>
    <dbReference type="NCBI Taxonomy" id="2126342"/>
    <lineage>
        <taxon>Bacteria</taxon>
        <taxon>Pseudomonadati</taxon>
        <taxon>Pseudomonadota</taxon>
        <taxon>Gammaproteobacteria</taxon>
        <taxon>Candidatus Kentrum</taxon>
    </lineage>
</organism>
<accession>A0A450V158</accession>
<protein>
    <recommendedName>
        <fullName evidence="3">DUF4258 domain-containing protein</fullName>
    </recommendedName>
</protein>